<dbReference type="InterPro" id="IPR029016">
    <property type="entry name" value="GAF-like_dom_sf"/>
</dbReference>
<feature type="domain" description="OmpR/PhoB-type" evidence="5">
    <location>
        <begin position="149"/>
        <end position="249"/>
    </location>
</feature>
<organism evidence="6 7">
    <name type="scientific">Flexivirga oryzae</name>
    <dbReference type="NCBI Taxonomy" id="1794944"/>
    <lineage>
        <taxon>Bacteria</taxon>
        <taxon>Bacillati</taxon>
        <taxon>Actinomycetota</taxon>
        <taxon>Actinomycetes</taxon>
        <taxon>Micrococcales</taxon>
        <taxon>Dermacoccaceae</taxon>
        <taxon>Flexivirga</taxon>
    </lineage>
</organism>
<dbReference type="PROSITE" id="PS51755">
    <property type="entry name" value="OMPR_PHOB"/>
    <property type="match status" value="1"/>
</dbReference>
<dbReference type="GO" id="GO:0000156">
    <property type="term" value="F:phosphorelay response regulator activity"/>
    <property type="evidence" value="ECO:0007669"/>
    <property type="project" value="TreeGrafter"/>
</dbReference>
<accession>A0A839N743</accession>
<dbReference type="PANTHER" id="PTHR48111:SF50">
    <property type="entry name" value="KDP OPERON TRANSCRIPTIONAL REGULATORY PROTEIN KDPE"/>
    <property type="match status" value="1"/>
</dbReference>
<comment type="caution">
    <text evidence="6">The sequence shown here is derived from an EMBL/GenBank/DDBJ whole genome shotgun (WGS) entry which is preliminary data.</text>
</comment>
<evidence type="ECO:0000256" key="4">
    <source>
        <dbReference type="PROSITE-ProRule" id="PRU01091"/>
    </source>
</evidence>
<feature type="DNA-binding region" description="OmpR/PhoB-type" evidence="4">
    <location>
        <begin position="149"/>
        <end position="249"/>
    </location>
</feature>
<dbReference type="InterPro" id="IPR001867">
    <property type="entry name" value="OmpR/PhoB-type_DNA-bd"/>
</dbReference>
<dbReference type="EMBL" id="JACHVQ010000003">
    <property type="protein sequence ID" value="MBB2893568.1"/>
    <property type="molecule type" value="Genomic_DNA"/>
</dbReference>
<reference evidence="6 7" key="1">
    <citation type="submission" date="2020-08" db="EMBL/GenBank/DDBJ databases">
        <title>Sequencing the genomes of 1000 actinobacteria strains.</title>
        <authorList>
            <person name="Klenk H.-P."/>
        </authorList>
    </citation>
    <scope>NUCLEOTIDE SEQUENCE [LARGE SCALE GENOMIC DNA]</scope>
    <source>
        <strain evidence="6 7">DSM 105369</strain>
    </source>
</reference>
<keyword evidence="7" id="KW-1185">Reference proteome</keyword>
<dbReference type="InterPro" id="IPR039420">
    <property type="entry name" value="WalR-like"/>
</dbReference>
<sequence length="437" mass="46453">MPDARGSVSVFPVPDRRLAIVALRGPHAHAGVVPTHQLLVEQAAAGLAWSTFAVSSAAELAWSLTVNRPAAVAVVGSTAAPPDPELIERVRAATRAPVLVLGAFSANRTIALLRAGADTVAAPAIRPAELGGRLLALVRRAAGGSDSGARYLAAGPLRIDLWQHEAALDQQPLALTATEFKLLVCLMEADGRAVPSDRIVARVWGWAGDDAGPNLLRINVMRLRRKLGERATDARLIVSVRGTGYRFGAQVTELGEREDRPPADASSDLLLAERLARRCEELASAPDAAQAAQRVIESLITEGTVDAAGLHLLRDDRLQLVAHRGFSAAWEDAARELQLVDSGYGAVRALGSTEPLQLRPARAPRFPGTAQLTRAELPGTYLFVPLRSGDAVVGAMGLHRHSDEPFGPLTITYLRAVGALCVCAWSRARSAEPIQQR</sequence>
<gene>
    <name evidence="6" type="ORF">FHU39_003599</name>
</gene>
<dbReference type="GO" id="GO:0000976">
    <property type="term" value="F:transcription cis-regulatory region binding"/>
    <property type="evidence" value="ECO:0007669"/>
    <property type="project" value="TreeGrafter"/>
</dbReference>
<keyword evidence="1" id="KW-0805">Transcription regulation</keyword>
<dbReference type="SMART" id="SM00862">
    <property type="entry name" value="Trans_reg_C"/>
    <property type="match status" value="1"/>
</dbReference>
<dbReference type="RefSeq" id="WP_183322045.1">
    <property type="nucleotide sequence ID" value="NZ_JACHVQ010000003.1"/>
</dbReference>
<keyword evidence="2 4" id="KW-0238">DNA-binding</keyword>
<dbReference type="Gene3D" id="1.10.10.10">
    <property type="entry name" value="Winged helix-like DNA-binding domain superfamily/Winged helix DNA-binding domain"/>
    <property type="match status" value="1"/>
</dbReference>
<proteinExistence type="predicted"/>
<evidence type="ECO:0000256" key="2">
    <source>
        <dbReference type="ARBA" id="ARBA00023125"/>
    </source>
</evidence>
<dbReference type="GO" id="GO:0006355">
    <property type="term" value="P:regulation of DNA-templated transcription"/>
    <property type="evidence" value="ECO:0007669"/>
    <property type="project" value="InterPro"/>
</dbReference>
<evidence type="ECO:0000313" key="7">
    <source>
        <dbReference type="Proteomes" id="UP000559182"/>
    </source>
</evidence>
<dbReference type="PANTHER" id="PTHR48111">
    <property type="entry name" value="REGULATOR OF RPOS"/>
    <property type="match status" value="1"/>
</dbReference>
<dbReference type="AlphaFoldDB" id="A0A839N743"/>
<evidence type="ECO:0000259" key="5">
    <source>
        <dbReference type="PROSITE" id="PS51755"/>
    </source>
</evidence>
<dbReference type="Pfam" id="PF01590">
    <property type="entry name" value="GAF"/>
    <property type="match status" value="1"/>
</dbReference>
<dbReference type="SUPFAM" id="SSF46894">
    <property type="entry name" value="C-terminal effector domain of the bipartite response regulators"/>
    <property type="match status" value="1"/>
</dbReference>
<dbReference type="InterPro" id="IPR036388">
    <property type="entry name" value="WH-like_DNA-bd_sf"/>
</dbReference>
<dbReference type="InterPro" id="IPR016032">
    <property type="entry name" value="Sig_transdc_resp-reg_C-effctor"/>
</dbReference>
<evidence type="ECO:0000313" key="6">
    <source>
        <dbReference type="EMBL" id="MBB2893568.1"/>
    </source>
</evidence>
<dbReference type="GO" id="GO:0005829">
    <property type="term" value="C:cytosol"/>
    <property type="evidence" value="ECO:0007669"/>
    <property type="project" value="TreeGrafter"/>
</dbReference>
<evidence type="ECO:0000256" key="1">
    <source>
        <dbReference type="ARBA" id="ARBA00023015"/>
    </source>
</evidence>
<dbReference type="Proteomes" id="UP000559182">
    <property type="component" value="Unassembled WGS sequence"/>
</dbReference>
<protein>
    <submittedName>
        <fullName evidence="6">DNA-binding response OmpR family regulator</fullName>
    </submittedName>
</protein>
<keyword evidence="3" id="KW-0804">Transcription</keyword>
<dbReference type="InterPro" id="IPR003018">
    <property type="entry name" value="GAF"/>
</dbReference>
<dbReference type="Gene3D" id="3.30.450.40">
    <property type="match status" value="1"/>
</dbReference>
<dbReference type="Pfam" id="PF00486">
    <property type="entry name" value="Trans_reg_C"/>
    <property type="match status" value="1"/>
</dbReference>
<name>A0A839N743_9MICO</name>
<dbReference type="SUPFAM" id="SSF55781">
    <property type="entry name" value="GAF domain-like"/>
    <property type="match status" value="1"/>
</dbReference>
<dbReference type="CDD" id="cd00383">
    <property type="entry name" value="trans_reg_C"/>
    <property type="match status" value="1"/>
</dbReference>
<evidence type="ECO:0000256" key="3">
    <source>
        <dbReference type="ARBA" id="ARBA00023163"/>
    </source>
</evidence>
<dbReference type="GO" id="GO:0032993">
    <property type="term" value="C:protein-DNA complex"/>
    <property type="evidence" value="ECO:0007669"/>
    <property type="project" value="TreeGrafter"/>
</dbReference>